<evidence type="ECO:0000259" key="9">
    <source>
        <dbReference type="PROSITE" id="PS51186"/>
    </source>
</evidence>
<dbReference type="EC" id="2.3.1.178" evidence="3 8"/>
<comment type="pathway">
    <text evidence="1 8">Amine and polyamine biosynthesis; ectoine biosynthesis; L-ectoine from L-aspartate 4-semialdehyde: step 2/3.</text>
</comment>
<comment type="similarity">
    <text evidence="2 8">Belongs to the acetyltransferase family. EctA subfamily.</text>
</comment>
<evidence type="ECO:0000256" key="5">
    <source>
        <dbReference type="ARBA" id="ARBA00022679"/>
    </source>
</evidence>
<comment type="function">
    <text evidence="8">Catalyzes the acetylation of L-2,4-diaminobutyrate (DABA) to gamma-N-acetyl-alpha,gamma-diaminobutyric acid (ADABA) with acetyl coenzyme A.</text>
</comment>
<dbReference type="Proteomes" id="UP000196027">
    <property type="component" value="Chromosome"/>
</dbReference>
<dbReference type="AlphaFoldDB" id="A0A1Y0I4Y0"/>
<feature type="domain" description="N-acetyltransferase" evidence="9">
    <location>
        <begin position="11"/>
        <end position="165"/>
    </location>
</feature>
<dbReference type="RefSeq" id="WP_087460627.1">
    <property type="nucleotide sequence ID" value="NZ_CP021425.1"/>
</dbReference>
<proteinExistence type="inferred from homology"/>
<keyword evidence="5 8" id="KW-0808">Transferase</keyword>
<dbReference type="EMBL" id="CP021425">
    <property type="protein sequence ID" value="ARU55532.1"/>
    <property type="molecule type" value="Genomic_DNA"/>
</dbReference>
<keyword evidence="11" id="KW-1185">Reference proteome</keyword>
<organism evidence="10 11">
    <name type="scientific">Oleiphilus messinensis</name>
    <dbReference type="NCBI Taxonomy" id="141451"/>
    <lineage>
        <taxon>Bacteria</taxon>
        <taxon>Pseudomonadati</taxon>
        <taxon>Pseudomonadota</taxon>
        <taxon>Gammaproteobacteria</taxon>
        <taxon>Oceanospirillales</taxon>
        <taxon>Oleiphilaceae</taxon>
        <taxon>Oleiphilus</taxon>
    </lineage>
</organism>
<dbReference type="SUPFAM" id="SSF55729">
    <property type="entry name" value="Acyl-CoA N-acyltransferases (Nat)"/>
    <property type="match status" value="1"/>
</dbReference>
<dbReference type="CDD" id="cd04301">
    <property type="entry name" value="NAT_SF"/>
    <property type="match status" value="1"/>
</dbReference>
<dbReference type="InterPro" id="IPR016181">
    <property type="entry name" value="Acyl_CoA_acyltransferase"/>
</dbReference>
<evidence type="ECO:0000256" key="7">
    <source>
        <dbReference type="ARBA" id="ARBA00048924"/>
    </source>
</evidence>
<dbReference type="Gene3D" id="3.40.630.30">
    <property type="match status" value="1"/>
</dbReference>
<evidence type="ECO:0000256" key="4">
    <source>
        <dbReference type="ARBA" id="ARBA00017935"/>
    </source>
</evidence>
<comment type="catalytic activity">
    <reaction evidence="7 8">
        <text>L-2,4-diaminobutanoate + acetyl-CoA = (2S)-4-acetamido-2-aminobutanoate + CoA + H(+)</text>
        <dbReference type="Rhea" id="RHEA:16901"/>
        <dbReference type="ChEBI" id="CHEBI:15378"/>
        <dbReference type="ChEBI" id="CHEBI:57287"/>
        <dbReference type="ChEBI" id="CHEBI:57288"/>
        <dbReference type="ChEBI" id="CHEBI:58761"/>
        <dbReference type="ChEBI" id="CHEBI:58929"/>
        <dbReference type="EC" id="2.3.1.178"/>
    </reaction>
</comment>
<dbReference type="GO" id="GO:0019491">
    <property type="term" value="P:ectoine biosynthetic process"/>
    <property type="evidence" value="ECO:0007669"/>
    <property type="project" value="UniProtKB-UniPathway"/>
</dbReference>
<gene>
    <name evidence="8" type="primary">ectA</name>
    <name evidence="10" type="ORF">OLMES_1455</name>
</gene>
<evidence type="ECO:0000256" key="3">
    <source>
        <dbReference type="ARBA" id="ARBA00012355"/>
    </source>
</evidence>
<dbReference type="UniPathway" id="UPA00067">
    <property type="reaction ID" value="UER00122"/>
</dbReference>
<dbReference type="NCBIfam" id="TIGR02406">
    <property type="entry name" value="ectoine_EctA"/>
    <property type="match status" value="1"/>
</dbReference>
<evidence type="ECO:0000313" key="10">
    <source>
        <dbReference type="EMBL" id="ARU55532.1"/>
    </source>
</evidence>
<evidence type="ECO:0000313" key="11">
    <source>
        <dbReference type="Proteomes" id="UP000196027"/>
    </source>
</evidence>
<evidence type="ECO:0000256" key="8">
    <source>
        <dbReference type="RuleBase" id="RU365045"/>
    </source>
</evidence>
<dbReference type="InterPro" id="IPR000182">
    <property type="entry name" value="GNAT_dom"/>
</dbReference>
<keyword evidence="6 8" id="KW-0012">Acyltransferase</keyword>
<name>A0A1Y0I4Y0_9GAMM</name>
<sequence length="173" mass="19167">MDDSINDCSNITFRPPSALDGAQVHRLVSLCPPLDPNSMYCNLLQCSHFSDTSVAAVSDDVLVGFISGYLIPNQSETLFIWQVAVGEQARGQGLAGRMIEQILLRSACSDVRYLNTTITESNQASWRLFESIARRLGAELNSSVYFDRDQHFAGDHDSEMLVRIGPFSFGTRD</sequence>
<accession>A0A1Y0I4Y0</accession>
<protein>
    <recommendedName>
        <fullName evidence="4 8">L-2,4-diaminobutyric acid acetyltransferase</fullName>
        <shortName evidence="8">DABA acetyltransferase</shortName>
        <ecNumber evidence="3 8">2.3.1.178</ecNumber>
    </recommendedName>
</protein>
<dbReference type="OrthoDB" id="2436196at2"/>
<dbReference type="InterPro" id="IPR012772">
    <property type="entry name" value="Ectoine_EctA"/>
</dbReference>
<dbReference type="GO" id="GO:0033816">
    <property type="term" value="F:diaminobutyrate acetyltransferase activity"/>
    <property type="evidence" value="ECO:0007669"/>
    <property type="project" value="UniProtKB-EC"/>
</dbReference>
<dbReference type="KEGG" id="ome:OLMES_1455"/>
<evidence type="ECO:0000256" key="6">
    <source>
        <dbReference type="ARBA" id="ARBA00023315"/>
    </source>
</evidence>
<reference evidence="10 11" key="1">
    <citation type="submission" date="2017-05" db="EMBL/GenBank/DDBJ databases">
        <title>Genomic insights into alkan degradation activity of Oleiphilus messinensis.</title>
        <authorList>
            <person name="Kozyavkin S.A."/>
            <person name="Slesarev A.I."/>
            <person name="Golyshin P.N."/>
            <person name="Korzhenkov A."/>
            <person name="Golyshina O.N."/>
            <person name="Toshchakov S.V."/>
        </authorList>
    </citation>
    <scope>NUCLEOTIDE SEQUENCE [LARGE SCALE GENOMIC DNA]</scope>
    <source>
        <strain evidence="10 11">ME102</strain>
    </source>
</reference>
<evidence type="ECO:0000256" key="1">
    <source>
        <dbReference type="ARBA" id="ARBA00004978"/>
    </source>
</evidence>
<dbReference type="Pfam" id="PF00583">
    <property type="entry name" value="Acetyltransf_1"/>
    <property type="match status" value="1"/>
</dbReference>
<dbReference type="PROSITE" id="PS51186">
    <property type="entry name" value="GNAT"/>
    <property type="match status" value="1"/>
</dbReference>
<evidence type="ECO:0000256" key="2">
    <source>
        <dbReference type="ARBA" id="ARBA00010712"/>
    </source>
</evidence>